<proteinExistence type="predicted"/>
<reference evidence="1 2" key="1">
    <citation type="journal article" date="2016" name="Genome Announc.">
        <title>Draft Genome Sequence of the Thermotolerant Cyanobacterium Desertifilum sp. IPPAS B-1220.</title>
        <authorList>
            <person name="Mironov K.S."/>
            <person name="Sinetova M.A."/>
            <person name="Bolatkhan K."/>
            <person name="Zayadan B.K."/>
            <person name="Ustinova V.V."/>
            <person name="Kupriyanova E.V."/>
            <person name="Skrypnik A.N."/>
            <person name="Gogoleva N.E."/>
            <person name="Gogolev Y.V."/>
            <person name="Los D.A."/>
        </authorList>
    </citation>
    <scope>NUCLEOTIDE SEQUENCE [LARGE SCALE GENOMIC DNA]</scope>
    <source>
        <strain evidence="1 2">IPPAS B-1220</strain>
    </source>
</reference>
<evidence type="ECO:0000313" key="1">
    <source>
        <dbReference type="EMBL" id="XPM63446.1"/>
    </source>
</evidence>
<protein>
    <submittedName>
        <fullName evidence="1">Uncharacterized protein</fullName>
    </submittedName>
</protein>
<sequence>MNYLDRETTEAVISTSSKQNYKLVISLTSLSMVWSSPAFSQSHFDLSDTYYQETGLAESSGHEVEFISTTDLEVLTQDLTPESSPLSTTVIWSVSTDSQDFASVDSEVESLPNERPIDPNYIIPPQVAPDEKVHPATTTLPLNETPISHLTEWQLSVLKAFATTTNSDIFFNGTLKLQGQVIESLSRDNVYTLDQRGTYFQLRSFPLEKTVTTTITEPQTMQGLEIQMSLTGACVFPDTSPDQQCNYMPGLTIDRNSLDPEYFVPTRVFQTAQVGDVVQPETLAFMQLPGFQGGTPTQPLGVDFYFPNIGGVPGNSQSQRTHFQRQEEIDYTLAGTFSRVRQVVRANDREAVLGRTVRGFTLFLDGENRWLNTALQAAAQFLPDVVPDLEGSANPANTNINRNLFLAANNVRFPSSSLTIYSAGIGRAESLTPNITNLNEVPKASYHSLWLGLSPVIDRSFTTGRIFYQQTSPQGSILNAGAEGGADTNVQLMAAVNQDLYSTANLQNFYAQVYLSFLQQDVNFIRESIYRESSRYYPHLSFTGNWTGSQDIFRYYAGIIASEETKLYVGADYTRNTINGWSFRGGVIGYINPDRDYYSQIWGSVGKQVRLSRNANLNFFSSFNYALDRETRIGDVVSISPASELTIGTRLNWGMMSMGLTNYFGDILPNSYENRLLADFTIRPTNTLMLSAYFAPIDQNTTRSLYGASLVWQLSNQYNSPTLSLNWQNQQYHYGKDVFGNQAFVNDNVFTVLFRFGSPANPFSP</sequence>
<dbReference type="Proteomes" id="UP000095472">
    <property type="component" value="Chromosome"/>
</dbReference>
<organism evidence="1 2">
    <name type="scientific">Desertifilum tharense IPPAS B-1220</name>
    <dbReference type="NCBI Taxonomy" id="1781255"/>
    <lineage>
        <taxon>Bacteria</taxon>
        <taxon>Bacillati</taxon>
        <taxon>Cyanobacteriota</taxon>
        <taxon>Cyanophyceae</taxon>
        <taxon>Desertifilales</taxon>
        <taxon>Desertifilaceae</taxon>
        <taxon>Desertifilum</taxon>
    </lineage>
</organism>
<keyword evidence="2" id="KW-1185">Reference proteome</keyword>
<evidence type="ECO:0000313" key="2">
    <source>
        <dbReference type="Proteomes" id="UP000095472"/>
    </source>
</evidence>
<name>A0ACD5GRK8_9CYAN</name>
<accession>A0ACD5GRK8</accession>
<dbReference type="EMBL" id="CP182909">
    <property type="protein sequence ID" value="XPM63446.1"/>
    <property type="molecule type" value="Genomic_DNA"/>
</dbReference>
<gene>
    <name evidence="1" type="ORF">BH720_029735</name>
</gene>